<dbReference type="EMBL" id="CP071796">
    <property type="protein sequence ID" value="QTD47231.1"/>
    <property type="molecule type" value="Genomic_DNA"/>
</dbReference>
<keyword evidence="1" id="KW-0812">Transmembrane</keyword>
<dbReference type="Pfam" id="PF05552">
    <property type="entry name" value="MS_channel_1st_1"/>
    <property type="match status" value="4"/>
</dbReference>
<accession>A0A975CLE4</accession>
<dbReference type="GO" id="GO:0005886">
    <property type="term" value="C:plasma membrane"/>
    <property type="evidence" value="ECO:0007669"/>
    <property type="project" value="UniProtKB-SubCell"/>
</dbReference>
<proteinExistence type="inferred from homology"/>
<feature type="transmembrane region" description="Helical" evidence="1">
    <location>
        <begin position="157"/>
        <end position="174"/>
    </location>
</feature>
<feature type="transmembrane region" description="Helical" evidence="1">
    <location>
        <begin position="380"/>
        <end position="398"/>
    </location>
</feature>
<feature type="transmembrane region" description="Helical" evidence="1">
    <location>
        <begin position="12"/>
        <end position="37"/>
    </location>
</feature>
<comment type="subcellular location">
    <subcellularLocation>
        <location evidence="1">Cell inner membrane</location>
        <topology evidence="1">Multi-pass membrane protein</topology>
    </subcellularLocation>
</comment>
<feature type="transmembrane region" description="Helical" evidence="1">
    <location>
        <begin position="418"/>
        <end position="438"/>
    </location>
</feature>
<keyword evidence="1" id="KW-0406">Ion transport</keyword>
<feature type="transmembrane region" description="Helical" evidence="1">
    <location>
        <begin position="340"/>
        <end position="360"/>
    </location>
</feature>
<protein>
    <recommendedName>
        <fullName evidence="1">Small-conductance mechanosensitive channel</fullName>
    </recommendedName>
</protein>
<keyword evidence="1" id="KW-0472">Membrane</keyword>
<feature type="transmembrane region" description="Helical" evidence="1">
    <location>
        <begin position="103"/>
        <end position="124"/>
    </location>
</feature>
<comment type="subunit">
    <text evidence="1">Homoheptamer.</text>
</comment>
<dbReference type="NCBIfam" id="NF033912">
    <property type="entry name" value="msc"/>
    <property type="match status" value="1"/>
</dbReference>
<dbReference type="InterPro" id="IPR008910">
    <property type="entry name" value="MSC_TM_helix"/>
</dbReference>
<reference evidence="3" key="1">
    <citation type="submission" date="2021-03" db="EMBL/GenBank/DDBJ databases">
        <title>Ottowia sp. 27C isolated from the cloaca of a Giant Asian pond turtle (Heosemys grandis).</title>
        <authorList>
            <person name="Spergser J."/>
            <person name="Busse H.-J."/>
        </authorList>
    </citation>
    <scope>NUCLEOTIDE SEQUENCE</scope>
    <source>
        <strain evidence="3">27C</strain>
    </source>
</reference>
<evidence type="ECO:0000256" key="1">
    <source>
        <dbReference type="RuleBase" id="RU369025"/>
    </source>
</evidence>
<keyword evidence="1" id="KW-0407">Ion channel</keyword>
<keyword evidence="1" id="KW-1003">Cell membrane</keyword>
<dbReference type="PANTHER" id="PTHR30221">
    <property type="entry name" value="SMALL-CONDUCTANCE MECHANOSENSITIVE CHANNEL"/>
    <property type="match status" value="1"/>
</dbReference>
<feature type="transmembrane region" description="Helical" evidence="1">
    <location>
        <begin position="444"/>
        <end position="465"/>
    </location>
</feature>
<feature type="transmembrane region" description="Helical" evidence="1">
    <location>
        <begin position="245"/>
        <end position="266"/>
    </location>
</feature>
<evidence type="ECO:0000313" key="4">
    <source>
        <dbReference type="Proteomes" id="UP000663903"/>
    </source>
</evidence>
<dbReference type="InterPro" id="IPR045275">
    <property type="entry name" value="MscS_archaea/bacteria_type"/>
</dbReference>
<dbReference type="AlphaFoldDB" id="A0A975CLE4"/>
<comment type="function">
    <text evidence="1">Mechanosensitive channel that participates in the regulation of osmotic pressure changes within the cell, opening in response to stretch forces in the membrane lipid bilayer, without the need for other proteins. Contributes to normal resistance to hypoosmotic shock. Forms an ion channel of 1.0 nanosiemens conductance with a slight preference for anions.</text>
</comment>
<name>A0A975CLE4_9BURK</name>
<keyword evidence="4" id="KW-1185">Reference proteome</keyword>
<organism evidence="3 4">
    <name type="scientific">Ottowia testudinis</name>
    <dbReference type="NCBI Taxonomy" id="2816950"/>
    <lineage>
        <taxon>Bacteria</taxon>
        <taxon>Pseudomonadati</taxon>
        <taxon>Pseudomonadota</taxon>
        <taxon>Betaproteobacteria</taxon>
        <taxon>Burkholderiales</taxon>
        <taxon>Comamonadaceae</taxon>
        <taxon>Ottowia</taxon>
    </lineage>
</organism>
<keyword evidence="1" id="KW-0997">Cell inner membrane</keyword>
<dbReference type="GO" id="GO:0008381">
    <property type="term" value="F:mechanosensitive monoatomic ion channel activity"/>
    <property type="evidence" value="ECO:0007669"/>
    <property type="project" value="InterPro"/>
</dbReference>
<dbReference type="PANTHER" id="PTHR30221:SF1">
    <property type="entry name" value="SMALL-CONDUCTANCE MECHANOSENSITIVE CHANNEL"/>
    <property type="match status" value="1"/>
</dbReference>
<dbReference type="Proteomes" id="UP000663903">
    <property type="component" value="Chromosome"/>
</dbReference>
<comment type="similarity">
    <text evidence="1">Belongs to the MscS (TC 1.A.23) family.</text>
</comment>
<keyword evidence="1" id="KW-1133">Transmembrane helix</keyword>
<sequence length="507" mass="53106">MWDSLQGSMGVHIPQVLGALVIFIIGWFAAALVKAGARKGLGALKLNQRFSGTTGKPVDIEGVVALVLFWVVMLLTLAAVFNALNLSMVSGSFAALTTQLFEYAPRVLGALLLALLSWLVATLVRGITQKVLDRTTLDEKLSEHANISPISENLSNALFWLVILLFVPAILGTLQMDGLLSPLREMTAKALDILPNIVAALVIGGVGWIVATVLRNLTTNLLRSAGADQIGNKAGLASTVQLSSLAGLLVFIVVFVPALIAALDALKIEAISRPATEMLALLMDAVPRIIAAGLILLITWLVASFAARLLASLLANVGFDTLPSKMGMQHAFARTPPSALVGRIALVFAMLFATVEAGNQLGFHRFSDMITTFIEFAGDVLLGSAILIIGFMLANVAYEAINRANGEGEGNGNALAKVARFAILGIVLAMGLRAMGIADDIVNLAFGLTLGAIAVAVALAFGLGGREAAGRLASRWVDRLGQPKAAEAPAMVTKPLDSTTAPPNDLP</sequence>
<feature type="compositionally biased region" description="Polar residues" evidence="2">
    <location>
        <begin position="496"/>
        <end position="507"/>
    </location>
</feature>
<feature type="region of interest" description="Disordered" evidence="2">
    <location>
        <begin position="487"/>
        <end position="507"/>
    </location>
</feature>
<comment type="caution">
    <text evidence="1">Lacks conserved residue(s) required for the propagation of feature annotation.</text>
</comment>
<keyword evidence="1" id="KW-0813">Transport</keyword>
<evidence type="ECO:0000313" key="3">
    <source>
        <dbReference type="EMBL" id="QTD47231.1"/>
    </source>
</evidence>
<feature type="transmembrane region" description="Helical" evidence="1">
    <location>
        <begin position="58"/>
        <end position="83"/>
    </location>
</feature>
<gene>
    <name evidence="3" type="ORF">J1M35_01830</name>
</gene>
<feature type="transmembrane region" description="Helical" evidence="1">
    <location>
        <begin position="194"/>
        <end position="214"/>
    </location>
</feature>
<feature type="transmembrane region" description="Helical" evidence="1">
    <location>
        <begin position="286"/>
        <end position="319"/>
    </location>
</feature>
<evidence type="ECO:0000256" key="2">
    <source>
        <dbReference type="SAM" id="MobiDB-lite"/>
    </source>
</evidence>
<dbReference type="KEGG" id="otd:J1M35_01830"/>